<evidence type="ECO:0000313" key="3">
    <source>
        <dbReference type="Proteomes" id="UP000023152"/>
    </source>
</evidence>
<dbReference type="GO" id="GO:0005794">
    <property type="term" value="C:Golgi apparatus"/>
    <property type="evidence" value="ECO:0007669"/>
    <property type="project" value="TreeGrafter"/>
</dbReference>
<comment type="caution">
    <text evidence="2">The sequence shown here is derived from an EMBL/GenBank/DDBJ whole genome shotgun (WGS) entry which is preliminary data.</text>
</comment>
<keyword evidence="3" id="KW-1185">Reference proteome</keyword>
<dbReference type="InterPro" id="IPR005069">
    <property type="entry name" value="Nucl-diP-sugar_transferase"/>
</dbReference>
<feature type="domain" description="Nucleotide-diphospho-sugar transferase" evidence="1">
    <location>
        <begin position="64"/>
        <end position="276"/>
    </location>
</feature>
<name>X6NAX7_RETFI</name>
<feature type="non-terminal residue" evidence="2">
    <location>
        <position position="1"/>
    </location>
</feature>
<proteinExistence type="predicted"/>
<dbReference type="OrthoDB" id="540503at2759"/>
<dbReference type="PANTHER" id="PTHR47032:SF1">
    <property type="entry name" value="UDP-D-XYLOSE:L-FUCOSE ALPHA-1,3-D-XYLOSYLTRANSFERASE-RELATED"/>
    <property type="match status" value="1"/>
</dbReference>
<dbReference type="InterPro" id="IPR052636">
    <property type="entry name" value="UDP-D-xylose:L-fucose_XylT"/>
</dbReference>
<dbReference type="PANTHER" id="PTHR47032">
    <property type="entry name" value="UDP-D-XYLOSE:L-FUCOSE ALPHA-1,3-D-XYLOSYLTRANSFERASE-RELATED"/>
    <property type="match status" value="1"/>
</dbReference>
<sequence length="337" mass="39927">GKLWLERFEQTKTERRKELHEKLSHLRPRKDGPIILMVTNYGYSWLFLNWVCSIDNAKLSFLRQRTLIVVTDERAKAIAEKAGFLTYYPHWLGNELLSKIDPNFPDRFALGAHKYTVALQISQLTDLIAMGHDVILQDTDIIWKRDPLSYLMQLEFRAIDIQMGVDGRNDDRGPGNSGFIMIRSNCRTKIFMNTMQNMVPMVLFGRSDQIVWNTLLREYHFRMISFTTLTTRLFISGFQINLKLPKEQVLRSIPDSEKWFLFHASWTTDGFDKIDKFHLIDEFHFTSQRCPQYFDRQLLPDLKIRQWYIRDKQKDQEKRLTELGFVRDTSNGIYNRG</sequence>
<organism evidence="2 3">
    <name type="scientific">Reticulomyxa filosa</name>
    <dbReference type="NCBI Taxonomy" id="46433"/>
    <lineage>
        <taxon>Eukaryota</taxon>
        <taxon>Sar</taxon>
        <taxon>Rhizaria</taxon>
        <taxon>Retaria</taxon>
        <taxon>Foraminifera</taxon>
        <taxon>Monothalamids</taxon>
        <taxon>Reticulomyxidae</taxon>
        <taxon>Reticulomyxa</taxon>
    </lineage>
</organism>
<dbReference type="EMBL" id="ASPP01010712">
    <property type="protein sequence ID" value="ETO22467.1"/>
    <property type="molecule type" value="Genomic_DNA"/>
</dbReference>
<dbReference type="OMA" id="HASWTAN"/>
<evidence type="ECO:0000259" key="1">
    <source>
        <dbReference type="Pfam" id="PF03407"/>
    </source>
</evidence>
<gene>
    <name evidence="2" type="ORF">RFI_14732</name>
</gene>
<reference evidence="2 3" key="1">
    <citation type="journal article" date="2013" name="Curr. Biol.">
        <title>The Genome of the Foraminiferan Reticulomyxa filosa.</title>
        <authorList>
            <person name="Glockner G."/>
            <person name="Hulsmann N."/>
            <person name="Schleicher M."/>
            <person name="Noegel A.A."/>
            <person name="Eichinger L."/>
            <person name="Gallinger C."/>
            <person name="Pawlowski J."/>
            <person name="Sierra R."/>
            <person name="Euteneuer U."/>
            <person name="Pillet L."/>
            <person name="Moustafa A."/>
            <person name="Platzer M."/>
            <person name="Groth M."/>
            <person name="Szafranski K."/>
            <person name="Schliwa M."/>
        </authorList>
    </citation>
    <scope>NUCLEOTIDE SEQUENCE [LARGE SCALE GENOMIC DNA]</scope>
</reference>
<dbReference type="Proteomes" id="UP000023152">
    <property type="component" value="Unassembled WGS sequence"/>
</dbReference>
<accession>X6NAX7</accession>
<dbReference type="AlphaFoldDB" id="X6NAX7"/>
<dbReference type="Pfam" id="PF03407">
    <property type="entry name" value="Nucleotid_trans"/>
    <property type="match status" value="1"/>
</dbReference>
<protein>
    <recommendedName>
        <fullName evidence="1">Nucleotide-diphospho-sugar transferase domain-containing protein</fullName>
    </recommendedName>
</protein>
<dbReference type="GO" id="GO:0016757">
    <property type="term" value="F:glycosyltransferase activity"/>
    <property type="evidence" value="ECO:0007669"/>
    <property type="project" value="TreeGrafter"/>
</dbReference>
<evidence type="ECO:0000313" key="2">
    <source>
        <dbReference type="EMBL" id="ETO22467.1"/>
    </source>
</evidence>